<dbReference type="InterPro" id="IPR037579">
    <property type="entry name" value="FIB_ANG-like"/>
</dbReference>
<evidence type="ECO:0000256" key="5">
    <source>
        <dbReference type="ARBA" id="ARBA00023157"/>
    </source>
</evidence>
<dbReference type="CDD" id="cd00087">
    <property type="entry name" value="FReD"/>
    <property type="match status" value="1"/>
</dbReference>
<dbReference type="InterPro" id="IPR020837">
    <property type="entry name" value="Fibrinogen_CS"/>
</dbReference>
<dbReference type="PROSITE" id="PS51257">
    <property type="entry name" value="PROKAR_LIPOPROTEIN"/>
    <property type="match status" value="1"/>
</dbReference>
<dbReference type="InterPro" id="IPR014716">
    <property type="entry name" value="Fibrinogen_a/b/g_C_1"/>
</dbReference>
<gene>
    <name evidence="9" type="ORF">PSYICH_LOCUS8362</name>
</gene>
<feature type="signal peptide" evidence="7">
    <location>
        <begin position="1"/>
        <end position="19"/>
    </location>
</feature>
<evidence type="ECO:0000256" key="3">
    <source>
        <dbReference type="ARBA" id="ARBA00022729"/>
    </source>
</evidence>
<evidence type="ECO:0000256" key="4">
    <source>
        <dbReference type="ARBA" id="ARBA00023054"/>
    </source>
</evidence>
<name>A0A9P0GCT6_9CUCU</name>
<keyword evidence="5" id="KW-1015">Disulfide bond</keyword>
<evidence type="ECO:0000256" key="1">
    <source>
        <dbReference type="ARBA" id="ARBA00004613"/>
    </source>
</evidence>
<keyword evidence="3 7" id="KW-0732">Signal</keyword>
<keyword evidence="10" id="KW-1185">Reference proteome</keyword>
<evidence type="ECO:0000259" key="8">
    <source>
        <dbReference type="PROSITE" id="PS51406"/>
    </source>
</evidence>
<dbReference type="AlphaFoldDB" id="A0A9P0GCT6"/>
<dbReference type="Proteomes" id="UP001153636">
    <property type="component" value="Chromosome 3"/>
</dbReference>
<protein>
    <recommendedName>
        <fullName evidence="8">Fibrinogen C-terminal domain-containing protein</fullName>
    </recommendedName>
</protein>
<accession>A0A9P0GCT6</accession>
<evidence type="ECO:0000313" key="10">
    <source>
        <dbReference type="Proteomes" id="UP001153636"/>
    </source>
</evidence>
<evidence type="ECO:0000256" key="2">
    <source>
        <dbReference type="ARBA" id="ARBA00022525"/>
    </source>
</evidence>
<dbReference type="Pfam" id="PF00147">
    <property type="entry name" value="Fibrinogen_C"/>
    <property type="match status" value="1"/>
</dbReference>
<organism evidence="9 10">
    <name type="scientific">Psylliodes chrysocephalus</name>
    <dbReference type="NCBI Taxonomy" id="3402493"/>
    <lineage>
        <taxon>Eukaryota</taxon>
        <taxon>Metazoa</taxon>
        <taxon>Ecdysozoa</taxon>
        <taxon>Arthropoda</taxon>
        <taxon>Hexapoda</taxon>
        <taxon>Insecta</taxon>
        <taxon>Pterygota</taxon>
        <taxon>Neoptera</taxon>
        <taxon>Endopterygota</taxon>
        <taxon>Coleoptera</taxon>
        <taxon>Polyphaga</taxon>
        <taxon>Cucujiformia</taxon>
        <taxon>Chrysomeloidea</taxon>
        <taxon>Chrysomelidae</taxon>
        <taxon>Galerucinae</taxon>
        <taxon>Alticini</taxon>
        <taxon>Psylliodes</taxon>
    </lineage>
</organism>
<dbReference type="NCBIfam" id="NF040941">
    <property type="entry name" value="GGGWT_bact"/>
    <property type="match status" value="1"/>
</dbReference>
<dbReference type="EMBL" id="OV651815">
    <property type="protein sequence ID" value="CAH1108633.1"/>
    <property type="molecule type" value="Genomic_DNA"/>
</dbReference>
<dbReference type="GO" id="GO:0005576">
    <property type="term" value="C:extracellular region"/>
    <property type="evidence" value="ECO:0007669"/>
    <property type="project" value="UniProtKB-SubCell"/>
</dbReference>
<comment type="subcellular location">
    <subcellularLocation>
        <location evidence="1">Secreted</location>
    </subcellularLocation>
</comment>
<keyword evidence="6" id="KW-0325">Glycoprotein</keyword>
<dbReference type="SMART" id="SM00186">
    <property type="entry name" value="FBG"/>
    <property type="match status" value="1"/>
</dbReference>
<dbReference type="PROSITE" id="PS00514">
    <property type="entry name" value="FIBRINOGEN_C_1"/>
    <property type="match status" value="1"/>
</dbReference>
<evidence type="ECO:0000313" key="9">
    <source>
        <dbReference type="EMBL" id="CAH1108633.1"/>
    </source>
</evidence>
<sequence length="386" mass="43334">MIVARLLYFISILLSCSFGAVTNNNEKNASCADGPLGISITKESLNIQIGGKKWDHNLNEFIESSIQEAIESNPENKPDIVEPTPEIDPPETDVKNVTLEETDPKHIIKQLETISSELQNIRNVCQQSECVSASSVGNLNNGDICNRIVGISKPQLCDASEDNTGANKNIPRNCKEVQERGQTITGIYEIQPNSTLKPIFVLCDMETRDGGWTVIQKRFDGSEDFDRNWRDYKFGFGNLKRELWIGLENMYQITAFEASELLIEITDRDQIKAFAHYKGFGIGSEPEGYVLNVLNGFSGDAGDSLTEHHFKNKFTTKDLDQDKHPNNCAVLFSSGWWFNNCHVANLNGKYLNIQAPVAFTGLHWRDFRGQPYSHAGSRMLVRPVRP</sequence>
<evidence type="ECO:0000256" key="6">
    <source>
        <dbReference type="ARBA" id="ARBA00023180"/>
    </source>
</evidence>
<proteinExistence type="predicted"/>
<dbReference type="SUPFAM" id="SSF56496">
    <property type="entry name" value="Fibrinogen C-terminal domain-like"/>
    <property type="match status" value="1"/>
</dbReference>
<dbReference type="PROSITE" id="PS51406">
    <property type="entry name" value="FIBRINOGEN_C_2"/>
    <property type="match status" value="1"/>
</dbReference>
<dbReference type="InterPro" id="IPR036056">
    <property type="entry name" value="Fibrinogen-like_C"/>
</dbReference>
<keyword evidence="4" id="KW-0175">Coiled coil</keyword>
<feature type="domain" description="Fibrinogen C-terminal" evidence="8">
    <location>
        <begin position="165"/>
        <end position="385"/>
    </location>
</feature>
<dbReference type="PANTHER" id="PTHR47221:SF6">
    <property type="entry name" value="FIBRINOGEN ALPHA CHAIN"/>
    <property type="match status" value="1"/>
</dbReference>
<dbReference type="Gene3D" id="3.90.215.10">
    <property type="entry name" value="Gamma Fibrinogen, chain A, domain 1"/>
    <property type="match status" value="1"/>
</dbReference>
<reference evidence="9" key="1">
    <citation type="submission" date="2022-01" db="EMBL/GenBank/DDBJ databases">
        <authorList>
            <person name="King R."/>
        </authorList>
    </citation>
    <scope>NUCLEOTIDE SEQUENCE</scope>
</reference>
<dbReference type="InterPro" id="IPR002181">
    <property type="entry name" value="Fibrinogen_a/b/g_C_dom"/>
</dbReference>
<keyword evidence="2" id="KW-0964">Secreted</keyword>
<dbReference type="PANTHER" id="PTHR47221">
    <property type="entry name" value="FIBRINOGEN ALPHA CHAIN"/>
    <property type="match status" value="1"/>
</dbReference>
<feature type="chain" id="PRO_5040169762" description="Fibrinogen C-terminal domain-containing protein" evidence="7">
    <location>
        <begin position="20"/>
        <end position="386"/>
    </location>
</feature>
<dbReference type="OrthoDB" id="6350391at2759"/>
<evidence type="ECO:0000256" key="7">
    <source>
        <dbReference type="SAM" id="SignalP"/>
    </source>
</evidence>